<dbReference type="InterPro" id="IPR000477">
    <property type="entry name" value="RT_dom"/>
</dbReference>
<name>A0A699HP15_TANCI</name>
<organism evidence="5">
    <name type="scientific">Tanacetum cinerariifolium</name>
    <name type="common">Dalmatian daisy</name>
    <name type="synonym">Chrysanthemum cinerariifolium</name>
    <dbReference type="NCBI Taxonomy" id="118510"/>
    <lineage>
        <taxon>Eukaryota</taxon>
        <taxon>Viridiplantae</taxon>
        <taxon>Streptophyta</taxon>
        <taxon>Embryophyta</taxon>
        <taxon>Tracheophyta</taxon>
        <taxon>Spermatophyta</taxon>
        <taxon>Magnoliopsida</taxon>
        <taxon>eudicotyledons</taxon>
        <taxon>Gunneridae</taxon>
        <taxon>Pentapetalae</taxon>
        <taxon>asterids</taxon>
        <taxon>campanulids</taxon>
        <taxon>Asterales</taxon>
        <taxon>Asteraceae</taxon>
        <taxon>Asteroideae</taxon>
        <taxon>Anthemideae</taxon>
        <taxon>Anthemidinae</taxon>
        <taxon>Tanacetum</taxon>
    </lineage>
</organism>
<evidence type="ECO:0000313" key="5">
    <source>
        <dbReference type="EMBL" id="GEY51839.1"/>
    </source>
</evidence>
<dbReference type="InterPro" id="IPR043128">
    <property type="entry name" value="Rev_trsase/Diguanyl_cyclase"/>
</dbReference>
<dbReference type="Pfam" id="PF03732">
    <property type="entry name" value="Retrotrans_gag"/>
    <property type="match status" value="1"/>
</dbReference>
<accession>A0A699HP15</accession>
<dbReference type="Gene3D" id="3.30.70.270">
    <property type="match status" value="3"/>
</dbReference>
<keyword evidence="5" id="KW-0695">RNA-directed DNA polymerase</keyword>
<evidence type="ECO:0000256" key="2">
    <source>
        <dbReference type="SAM" id="MobiDB-lite"/>
    </source>
</evidence>
<gene>
    <name evidence="5" type="ORF">Tci_423813</name>
</gene>
<evidence type="ECO:0000259" key="4">
    <source>
        <dbReference type="Pfam" id="PF03732"/>
    </source>
</evidence>
<dbReference type="AlphaFoldDB" id="A0A699HP15"/>
<dbReference type="Pfam" id="PF00078">
    <property type="entry name" value="RVT_1"/>
    <property type="match status" value="1"/>
</dbReference>
<sequence>MRSLEWHPQEFVADDNLIENLSLRKDMLLTILAFLRVLDDIEASRLVSLHELNLCETQLVVVVVIDKPSGNTSIKSRTTEISLNFGSSTFMSLRFSRLLEYVHHEPEVSHHLPTVDPLNPPPPASKSEPKDVTEVENMIKHEDEIVPASVHKMASLLRRLCGRETSRLFVKKKGKAKEEYYGKLILDSGNKVRSSVEQGTTVMERLVERLGNVKEKAERKKVKKELEEARVRAHEFYQEMIRRGFMFEERPNEAIDVSIEDQKCPSSEPRGSPPIIRQMIKESVDAAIAAERARHVNDGNDARGFGLVKGQDDTPAVQGKKVKFAAATLQGPTLTWWNAKVATIGLETVNQMSWTEMKQLRNVKFCLIEKVQRMEHKLWNLKVKEYKIVAYTQRFNKLALMCPRMVKSERVKVDAYIQGLTDNIKGEVTSSKPANLYEAMRMDHKLMEQKSQARDDRILEGKKQKWENYESRNSDGNKTLIVESDKGVSRLKVISCIKARKFVERGCHLFLAHMTKKKSKEKRLKDVPIICDFPEVFPEDLPGLPPPRQVEFRIDLVPRAAPLARAPYRLTPSEMRELSVQLQELLEKGFIHPSSSPWGALVLFMKKKDGSFRMCIDYRELKNLTVKNRYPLLRIEDLFYQLTLYGHFEFQVMPFGLTNAPAVFMDLINRVCKPYLDKFVIVFIDDIWVYSKDEEEHGMHLKIILELLNKERFGVYVDPAKIKAIKNWAAPTTPLEVRQFLRLAGYYWRFIEAFSLISMPLTKLT</sequence>
<feature type="coiled-coil region" evidence="1">
    <location>
        <begin position="203"/>
        <end position="239"/>
    </location>
</feature>
<evidence type="ECO:0000256" key="1">
    <source>
        <dbReference type="SAM" id="Coils"/>
    </source>
</evidence>
<dbReference type="PANTHER" id="PTHR24559">
    <property type="entry name" value="TRANSPOSON TY3-I GAG-POL POLYPROTEIN"/>
    <property type="match status" value="1"/>
</dbReference>
<keyword evidence="5" id="KW-0808">Transferase</keyword>
<proteinExistence type="predicted"/>
<dbReference type="SUPFAM" id="SSF56672">
    <property type="entry name" value="DNA/RNA polymerases"/>
    <property type="match status" value="1"/>
</dbReference>
<dbReference type="Gene3D" id="3.10.10.10">
    <property type="entry name" value="HIV Type 1 Reverse Transcriptase, subunit A, domain 1"/>
    <property type="match status" value="2"/>
</dbReference>
<protein>
    <submittedName>
        <fullName evidence="5">Putative reverse transcriptase domain-containing protein</fullName>
    </submittedName>
</protein>
<dbReference type="InterPro" id="IPR005162">
    <property type="entry name" value="Retrotrans_gag_dom"/>
</dbReference>
<feature type="domain" description="Retrotransposon gag" evidence="4">
    <location>
        <begin position="323"/>
        <end position="421"/>
    </location>
</feature>
<dbReference type="InterPro" id="IPR053134">
    <property type="entry name" value="RNA-dir_DNA_polymerase"/>
</dbReference>
<feature type="region of interest" description="Disordered" evidence="2">
    <location>
        <begin position="110"/>
        <end position="133"/>
    </location>
</feature>
<reference evidence="5" key="1">
    <citation type="journal article" date="2019" name="Sci. Rep.">
        <title>Draft genome of Tanacetum cinerariifolium, the natural source of mosquito coil.</title>
        <authorList>
            <person name="Yamashiro T."/>
            <person name="Shiraishi A."/>
            <person name="Satake H."/>
            <person name="Nakayama K."/>
        </authorList>
    </citation>
    <scope>NUCLEOTIDE SEQUENCE</scope>
</reference>
<dbReference type="GO" id="GO:0003964">
    <property type="term" value="F:RNA-directed DNA polymerase activity"/>
    <property type="evidence" value="ECO:0007669"/>
    <property type="project" value="UniProtKB-KW"/>
</dbReference>
<dbReference type="PANTHER" id="PTHR24559:SF427">
    <property type="entry name" value="RNA-DIRECTED DNA POLYMERASE"/>
    <property type="match status" value="1"/>
</dbReference>
<dbReference type="InterPro" id="IPR043502">
    <property type="entry name" value="DNA/RNA_pol_sf"/>
</dbReference>
<keyword evidence="1" id="KW-0175">Coiled coil</keyword>
<comment type="caution">
    <text evidence="5">The sequence shown here is derived from an EMBL/GenBank/DDBJ whole genome shotgun (WGS) entry which is preliminary data.</text>
</comment>
<feature type="domain" description="Reverse transcriptase" evidence="3">
    <location>
        <begin position="643"/>
        <end position="725"/>
    </location>
</feature>
<dbReference type="CDD" id="cd01647">
    <property type="entry name" value="RT_LTR"/>
    <property type="match status" value="1"/>
</dbReference>
<keyword evidence="5" id="KW-0548">Nucleotidyltransferase</keyword>
<dbReference type="EMBL" id="BKCJ010185343">
    <property type="protein sequence ID" value="GEY51839.1"/>
    <property type="molecule type" value="Genomic_DNA"/>
</dbReference>
<evidence type="ECO:0000259" key="3">
    <source>
        <dbReference type="Pfam" id="PF00078"/>
    </source>
</evidence>